<dbReference type="Proteomes" id="UP000032434">
    <property type="component" value="Chromosome 1"/>
</dbReference>
<dbReference type="PATRIC" id="fig|35623.3.peg.904"/>
<sequence>MYKETRIVQASEIGYNHQMRLLDVINMIQDVEGAHIEHLKPLSDEAKRDEFGIILNYRYVHIKRWPKNKNLLELITFPYETKSFYGYRNTLCYDLMGELLIESYCVGSFIHLKDLSPHRLSNYTLKSIKPIEKHPMKYEGRKIELDRALTFIKEEIITVKQSHIDYYQHLNNAFYVDFAYNMLPRSYEFNTVIGEYKKSFKLDSQMHLKLFETSEGYLIKFFDTENELYTLIEFKNI</sequence>
<dbReference type="RefSeq" id="WP_045749445.1">
    <property type="nucleotide sequence ID" value="NZ_FUZK01000001.1"/>
</dbReference>
<gene>
    <name evidence="3" type="ORF">Aocu_09050</name>
</gene>
<feature type="domain" description="Acyl-ACP thioesterase-like C-terminal" evidence="2">
    <location>
        <begin position="154"/>
        <end position="207"/>
    </location>
</feature>
<dbReference type="STRING" id="35623.Aocu_09050"/>
<proteinExistence type="predicted"/>
<dbReference type="HOGENOM" id="CLU_045466_2_1_14"/>
<evidence type="ECO:0000259" key="1">
    <source>
        <dbReference type="Pfam" id="PF01643"/>
    </source>
</evidence>
<evidence type="ECO:0000259" key="2">
    <source>
        <dbReference type="Pfam" id="PF20791"/>
    </source>
</evidence>
<dbReference type="Pfam" id="PF20791">
    <property type="entry name" value="Acyl-ACP_TE_C"/>
    <property type="match status" value="1"/>
</dbReference>
<evidence type="ECO:0000313" key="4">
    <source>
        <dbReference type="Proteomes" id="UP000032434"/>
    </source>
</evidence>
<name>A0A061AAV4_9MOLU</name>
<dbReference type="AlphaFoldDB" id="A0A061AAV4"/>
<dbReference type="Gene3D" id="3.10.129.10">
    <property type="entry name" value="Hotdog Thioesterase"/>
    <property type="match status" value="1"/>
</dbReference>
<dbReference type="KEGG" id="aoc:Aocu_09050"/>
<organism evidence="3 4">
    <name type="scientific">Acholeplasma oculi</name>
    <dbReference type="NCBI Taxonomy" id="35623"/>
    <lineage>
        <taxon>Bacteria</taxon>
        <taxon>Bacillati</taxon>
        <taxon>Mycoplasmatota</taxon>
        <taxon>Mollicutes</taxon>
        <taxon>Acholeplasmatales</taxon>
        <taxon>Acholeplasmataceae</taxon>
        <taxon>Acholeplasma</taxon>
    </lineage>
</organism>
<dbReference type="InterPro" id="IPR029069">
    <property type="entry name" value="HotDog_dom_sf"/>
</dbReference>
<dbReference type="GO" id="GO:0016790">
    <property type="term" value="F:thiolester hydrolase activity"/>
    <property type="evidence" value="ECO:0007669"/>
    <property type="project" value="InterPro"/>
</dbReference>
<protein>
    <submittedName>
        <fullName evidence="3">Acyl-ACP thioesterase</fullName>
    </submittedName>
</protein>
<dbReference type="InterPro" id="IPR049427">
    <property type="entry name" value="Acyl-ACP_TE_C"/>
</dbReference>
<feature type="domain" description="Acyl-ACP thioesterase N-terminal hotdog" evidence="1">
    <location>
        <begin position="2"/>
        <end position="105"/>
    </location>
</feature>
<reference evidence="4" key="1">
    <citation type="submission" date="2014-05" db="EMBL/GenBank/DDBJ databases">
        <authorList>
            <person name="Kube M."/>
        </authorList>
    </citation>
    <scope>NUCLEOTIDE SEQUENCE [LARGE SCALE GENOMIC DNA]</scope>
</reference>
<dbReference type="InParanoid" id="A0A061AAV4"/>
<dbReference type="EMBL" id="LK028559">
    <property type="protein sequence ID" value="CDR30978.1"/>
    <property type="molecule type" value="Genomic_DNA"/>
</dbReference>
<dbReference type="Pfam" id="PF01643">
    <property type="entry name" value="Acyl-ACP_TE"/>
    <property type="match status" value="1"/>
</dbReference>
<accession>A0A061AAV4</accession>
<evidence type="ECO:0000313" key="3">
    <source>
        <dbReference type="EMBL" id="CDR30978.1"/>
    </source>
</evidence>
<dbReference type="SUPFAM" id="SSF54637">
    <property type="entry name" value="Thioesterase/thiol ester dehydrase-isomerase"/>
    <property type="match status" value="2"/>
</dbReference>
<keyword evidence="4" id="KW-1185">Reference proteome</keyword>
<dbReference type="InterPro" id="IPR002864">
    <property type="entry name" value="Acyl-ACP_thioesterase_NHD"/>
</dbReference>
<dbReference type="GO" id="GO:0006633">
    <property type="term" value="P:fatty acid biosynthetic process"/>
    <property type="evidence" value="ECO:0007669"/>
    <property type="project" value="InterPro"/>
</dbReference>